<name>A0A4R1G5G0_9BACT</name>
<proteinExistence type="predicted"/>
<keyword evidence="2" id="KW-1185">Reference proteome</keyword>
<organism evidence="1 2">
    <name type="scientific">Phorcysia thermohydrogeniphila</name>
    <dbReference type="NCBI Taxonomy" id="936138"/>
    <lineage>
        <taxon>Bacteria</taxon>
        <taxon>Pseudomonadati</taxon>
        <taxon>Aquificota</taxon>
        <taxon>Aquificia</taxon>
        <taxon>Desulfurobacteriales</taxon>
        <taxon>Desulfurobacteriaceae</taxon>
        <taxon>Phorcysia</taxon>
    </lineage>
</organism>
<evidence type="ECO:0000313" key="1">
    <source>
        <dbReference type="EMBL" id="TCK02854.1"/>
    </source>
</evidence>
<dbReference type="RefSeq" id="WP_132527503.1">
    <property type="nucleotide sequence ID" value="NZ_SMFV01000006.1"/>
</dbReference>
<comment type="caution">
    <text evidence="1">The sequence shown here is derived from an EMBL/GenBank/DDBJ whole genome shotgun (WGS) entry which is preliminary data.</text>
</comment>
<evidence type="ECO:0000313" key="2">
    <source>
        <dbReference type="Proteomes" id="UP000295777"/>
    </source>
</evidence>
<dbReference type="EMBL" id="SMFV01000006">
    <property type="protein sequence ID" value="TCK02854.1"/>
    <property type="molecule type" value="Genomic_DNA"/>
</dbReference>
<accession>A0A4R1G5G0</accession>
<dbReference type="AlphaFoldDB" id="A0A4R1G5G0"/>
<sequence length="242" mass="27718">MTSQTPSLEKIESTLLEIKEKVDQSLSVLEMDIDSINQSFLNILEEYNNLMSKASQMFKQALEDLDDSDLLVGTVKFVVKGIGAAFNYGKAWFKKKSWEWEFSSKMEELKNARVNVIYTKLANLKILEEKELPYLREKILWTLNQLGSYEPSDTRVLDFAVEKAEEALLLFFKTYFIEGGIAYLKSALNDAKEGKAVVGDASVWKEALTKAPRDLEKKLSELNVKENSAVALVVKNWRERWL</sequence>
<gene>
    <name evidence="1" type="ORF">CLV27_1561</name>
</gene>
<protein>
    <submittedName>
        <fullName evidence="1">Uncharacterized protein</fullName>
    </submittedName>
</protein>
<reference evidence="1 2" key="1">
    <citation type="submission" date="2019-03" db="EMBL/GenBank/DDBJ databases">
        <title>Genomic Encyclopedia of Archaeal and Bacterial Type Strains, Phase II (KMG-II): from individual species to whole genera.</title>
        <authorList>
            <person name="Goeker M."/>
        </authorList>
    </citation>
    <scope>NUCLEOTIDE SEQUENCE [LARGE SCALE GENOMIC DNA]</scope>
    <source>
        <strain evidence="1 2">DSM 24425</strain>
    </source>
</reference>
<dbReference type="Proteomes" id="UP000295777">
    <property type="component" value="Unassembled WGS sequence"/>
</dbReference>